<gene>
    <name evidence="2" type="ORF">CHU32_09785</name>
    <name evidence="1" type="ORF">CHU33_15900</name>
</gene>
<dbReference type="AlphaFoldDB" id="A0A2P5GQR3"/>
<dbReference type="EMBL" id="PQGD01000007">
    <property type="protein sequence ID" value="POP48878.1"/>
    <property type="molecule type" value="Genomic_DNA"/>
</dbReference>
<keyword evidence="3" id="KW-1185">Reference proteome</keyword>
<accession>A0A2P5GQR3</accession>
<evidence type="ECO:0000313" key="3">
    <source>
        <dbReference type="Proteomes" id="UP000237073"/>
    </source>
</evidence>
<evidence type="ECO:0000313" key="4">
    <source>
        <dbReference type="Proteomes" id="UP000247005"/>
    </source>
</evidence>
<evidence type="ECO:0000313" key="2">
    <source>
        <dbReference type="EMBL" id="POP48878.1"/>
    </source>
</evidence>
<dbReference type="Proteomes" id="UP000237073">
    <property type="component" value="Unassembled WGS sequence"/>
</dbReference>
<organism evidence="2 4">
    <name type="scientific">Superficieibacter electus</name>
    <dbReference type="NCBI Taxonomy" id="2022662"/>
    <lineage>
        <taxon>Bacteria</taxon>
        <taxon>Pseudomonadati</taxon>
        <taxon>Pseudomonadota</taxon>
        <taxon>Gammaproteobacteria</taxon>
        <taxon>Enterobacterales</taxon>
        <taxon>Enterobacteriaceae</taxon>
        <taxon>Superficieibacter</taxon>
    </lineage>
</organism>
<proteinExistence type="predicted"/>
<protein>
    <submittedName>
        <fullName evidence="2">Uncharacterized protein</fullName>
    </submittedName>
</protein>
<comment type="caution">
    <text evidence="2">The sequence shown here is derived from an EMBL/GenBank/DDBJ whole genome shotgun (WGS) entry which is preliminary data.</text>
</comment>
<sequence>MAQIRSITCISLHIEVTYSDSSGEHVYKAFLDGEKNRYRLGRYMSFDPENPPEFLVLDDGDFIRTSQVTRLKIKRNSNNGAPDQYLEYAL</sequence>
<evidence type="ECO:0000313" key="1">
    <source>
        <dbReference type="EMBL" id="POP43361.1"/>
    </source>
</evidence>
<name>A0A2P5GQR3_9ENTR</name>
<dbReference type="Proteomes" id="UP000247005">
    <property type="component" value="Unassembled WGS sequence"/>
</dbReference>
<reference evidence="3 4" key="1">
    <citation type="submission" date="2018-01" db="EMBL/GenBank/DDBJ databases">
        <title>Superficieibacter electus gen. nov., sp. nov., an extended-spectrum beta-lactamase possessing member of the Enterobacteriaceae family, isolated from intensive care unit surfaces.</title>
        <authorList>
            <person name="Potter R.F."/>
            <person name="D'Souza A.W."/>
        </authorList>
    </citation>
    <scope>NUCLEOTIDE SEQUENCE [LARGE SCALE GENOMIC DNA]</scope>
    <source>
        <strain evidence="2 4">BP-1</strain>
        <strain evidence="1 3">BP-2</strain>
    </source>
</reference>
<dbReference type="EMBL" id="PQGE01000014">
    <property type="protein sequence ID" value="POP43361.1"/>
    <property type="molecule type" value="Genomic_DNA"/>
</dbReference>